<dbReference type="GO" id="GO:0008610">
    <property type="term" value="P:lipid biosynthetic process"/>
    <property type="evidence" value="ECO:0007669"/>
    <property type="project" value="TreeGrafter"/>
</dbReference>
<gene>
    <name evidence="3" type="ordered locus">Snas_4057</name>
</gene>
<evidence type="ECO:0000259" key="2">
    <source>
        <dbReference type="Pfam" id="PF00975"/>
    </source>
</evidence>
<dbReference type="Pfam" id="PF00975">
    <property type="entry name" value="Thioesterase"/>
    <property type="match status" value="1"/>
</dbReference>
<dbReference type="SUPFAM" id="SSF53474">
    <property type="entry name" value="alpha/beta-Hydrolases"/>
    <property type="match status" value="1"/>
</dbReference>
<dbReference type="RefSeq" id="WP_013019280.1">
    <property type="nucleotide sequence ID" value="NC_013947.1"/>
</dbReference>
<dbReference type="InterPro" id="IPR001031">
    <property type="entry name" value="Thioesterase"/>
</dbReference>
<dbReference type="EMBL" id="CP001778">
    <property type="protein sequence ID" value="ADD43709.1"/>
    <property type="molecule type" value="Genomic_DNA"/>
</dbReference>
<sequence length="259" mass="29192">MFDPTGWLANRRANPAAPTRLYCFPHSGGSPGEYLRWTDRIAGVELWAVQYPGRGSRMDEEPVRDLDTLILRLSADADFDGRFGFFGHSLGALVAYETAHKLRELGHVTPQWLFVSAYPAPHLTVMQDREPLHLSSDAELTERLLADFGESAEQVREDPEFLKTLLNTNRADYSMVETYKYRQRPPLESAIHVVGGLDDEIPPDELVAWQRHTSREFAVHLLPGGHFYFRDNPRQLLDLLAVAAGHPSRPLPKPAKGTP</sequence>
<accession>D3Q0V9</accession>
<dbReference type="PANTHER" id="PTHR11487">
    <property type="entry name" value="THIOESTERASE"/>
    <property type="match status" value="1"/>
</dbReference>
<dbReference type="Proteomes" id="UP000000844">
    <property type="component" value="Chromosome"/>
</dbReference>
<dbReference type="HOGENOM" id="CLU_070456_1_1_11"/>
<protein>
    <submittedName>
        <fullName evidence="3">Thioesterase</fullName>
    </submittedName>
</protein>
<keyword evidence="4" id="KW-1185">Reference proteome</keyword>
<evidence type="ECO:0000313" key="4">
    <source>
        <dbReference type="Proteomes" id="UP000000844"/>
    </source>
</evidence>
<dbReference type="Gene3D" id="3.40.50.1820">
    <property type="entry name" value="alpha/beta hydrolase"/>
    <property type="match status" value="1"/>
</dbReference>
<organism evidence="3 4">
    <name type="scientific">Stackebrandtia nassauensis (strain DSM 44728 / CIP 108903 / NRRL B-16338 / NBRC 102104 / LLR-40K-21)</name>
    <dbReference type="NCBI Taxonomy" id="446470"/>
    <lineage>
        <taxon>Bacteria</taxon>
        <taxon>Bacillati</taxon>
        <taxon>Actinomycetota</taxon>
        <taxon>Actinomycetes</taxon>
        <taxon>Glycomycetales</taxon>
        <taxon>Glycomycetaceae</taxon>
        <taxon>Stackebrandtia</taxon>
    </lineage>
</organism>
<dbReference type="KEGG" id="sna:Snas_4057"/>
<dbReference type="eggNOG" id="COG3208">
    <property type="taxonomic scope" value="Bacteria"/>
</dbReference>
<dbReference type="InterPro" id="IPR029058">
    <property type="entry name" value="AB_hydrolase_fold"/>
</dbReference>
<comment type="similarity">
    <text evidence="1">Belongs to the thioesterase family.</text>
</comment>
<evidence type="ECO:0000313" key="3">
    <source>
        <dbReference type="EMBL" id="ADD43709.1"/>
    </source>
</evidence>
<dbReference type="PANTHER" id="PTHR11487:SF0">
    <property type="entry name" value="S-ACYL FATTY ACID SYNTHASE THIOESTERASE, MEDIUM CHAIN"/>
    <property type="match status" value="1"/>
</dbReference>
<name>D3Q0V9_STANL</name>
<evidence type="ECO:0000256" key="1">
    <source>
        <dbReference type="ARBA" id="ARBA00007169"/>
    </source>
</evidence>
<reference evidence="3 4" key="1">
    <citation type="journal article" date="2009" name="Stand. Genomic Sci.">
        <title>Complete genome sequence of Stackebrandtia nassauensis type strain (LLR-40K-21).</title>
        <authorList>
            <person name="Munk C."/>
            <person name="Lapidus A."/>
            <person name="Copeland A."/>
            <person name="Jando M."/>
            <person name="Mayilraj S."/>
            <person name="Glavina Del Rio T."/>
            <person name="Nolan M."/>
            <person name="Chen F."/>
            <person name="Lucas S."/>
            <person name="Tice H."/>
            <person name="Cheng J.F."/>
            <person name="Han C."/>
            <person name="Detter J.C."/>
            <person name="Bruce D."/>
            <person name="Goodwin L."/>
            <person name="Chain P."/>
            <person name="Pitluck S."/>
            <person name="Goker M."/>
            <person name="Ovchinikova G."/>
            <person name="Pati A."/>
            <person name="Ivanova N."/>
            <person name="Mavromatis K."/>
            <person name="Chen A."/>
            <person name="Palaniappan K."/>
            <person name="Land M."/>
            <person name="Hauser L."/>
            <person name="Chang Y.J."/>
            <person name="Jeffries C.D."/>
            <person name="Bristow J."/>
            <person name="Eisen J.A."/>
            <person name="Markowitz V."/>
            <person name="Hugenholtz P."/>
            <person name="Kyrpides N.C."/>
            <person name="Klenk H.P."/>
        </authorList>
    </citation>
    <scope>NUCLEOTIDE SEQUENCE [LARGE SCALE GENOMIC DNA]</scope>
    <source>
        <strain evidence="4">DSM 44728 / CIP 108903 / NRRL B-16338 / NBRC 102104 / LLR-40K-21</strain>
    </source>
</reference>
<dbReference type="AlphaFoldDB" id="D3Q0V9"/>
<dbReference type="STRING" id="446470.Snas_4057"/>
<proteinExistence type="inferred from homology"/>
<feature type="domain" description="Thioesterase" evidence="2">
    <location>
        <begin position="20"/>
        <end position="238"/>
    </location>
</feature>
<dbReference type="InterPro" id="IPR012223">
    <property type="entry name" value="TEII"/>
</dbReference>